<comment type="caution">
    <text evidence="2">The sequence shown here is derived from an EMBL/GenBank/DDBJ whole genome shotgun (WGS) entry which is preliminary data.</text>
</comment>
<accession>A0AAE0HSV3</accession>
<keyword evidence="3" id="KW-1185">Reference proteome</keyword>
<evidence type="ECO:0000313" key="2">
    <source>
        <dbReference type="EMBL" id="KAK3312247.1"/>
    </source>
</evidence>
<dbReference type="EMBL" id="JAUEDM010000009">
    <property type="protein sequence ID" value="KAK3312247.1"/>
    <property type="molecule type" value="Genomic_DNA"/>
</dbReference>
<evidence type="ECO:0000256" key="1">
    <source>
        <dbReference type="SAM" id="MobiDB-lite"/>
    </source>
</evidence>
<organism evidence="2 3">
    <name type="scientific">Apodospora peruviana</name>
    <dbReference type="NCBI Taxonomy" id="516989"/>
    <lineage>
        <taxon>Eukaryota</taxon>
        <taxon>Fungi</taxon>
        <taxon>Dikarya</taxon>
        <taxon>Ascomycota</taxon>
        <taxon>Pezizomycotina</taxon>
        <taxon>Sordariomycetes</taxon>
        <taxon>Sordariomycetidae</taxon>
        <taxon>Sordariales</taxon>
        <taxon>Lasiosphaeriaceae</taxon>
        <taxon>Apodospora</taxon>
    </lineage>
</organism>
<sequence length="114" mass="12434">MANEFRLTWWQNVGILQGKEETKKNSLMFVETSVKVGYNVSPTLFKRISQALPGMEGTDAAQGPTTNINGEKSERKQDLRPSLSPIAQVDGAVAENKENSGPNLAPRVCCLGEL</sequence>
<name>A0AAE0HSV3_9PEZI</name>
<evidence type="ECO:0000313" key="3">
    <source>
        <dbReference type="Proteomes" id="UP001283341"/>
    </source>
</evidence>
<dbReference type="Proteomes" id="UP001283341">
    <property type="component" value="Unassembled WGS sequence"/>
</dbReference>
<protein>
    <submittedName>
        <fullName evidence="2">Uncharacterized protein</fullName>
    </submittedName>
</protein>
<proteinExistence type="predicted"/>
<reference evidence="2" key="1">
    <citation type="journal article" date="2023" name="Mol. Phylogenet. Evol.">
        <title>Genome-scale phylogeny and comparative genomics of the fungal order Sordariales.</title>
        <authorList>
            <person name="Hensen N."/>
            <person name="Bonometti L."/>
            <person name="Westerberg I."/>
            <person name="Brannstrom I.O."/>
            <person name="Guillou S."/>
            <person name="Cros-Aarteil S."/>
            <person name="Calhoun S."/>
            <person name="Haridas S."/>
            <person name="Kuo A."/>
            <person name="Mondo S."/>
            <person name="Pangilinan J."/>
            <person name="Riley R."/>
            <person name="LaButti K."/>
            <person name="Andreopoulos B."/>
            <person name="Lipzen A."/>
            <person name="Chen C."/>
            <person name="Yan M."/>
            <person name="Daum C."/>
            <person name="Ng V."/>
            <person name="Clum A."/>
            <person name="Steindorff A."/>
            <person name="Ohm R.A."/>
            <person name="Martin F."/>
            <person name="Silar P."/>
            <person name="Natvig D.O."/>
            <person name="Lalanne C."/>
            <person name="Gautier V."/>
            <person name="Ament-Velasquez S.L."/>
            <person name="Kruys A."/>
            <person name="Hutchinson M.I."/>
            <person name="Powell A.J."/>
            <person name="Barry K."/>
            <person name="Miller A.N."/>
            <person name="Grigoriev I.V."/>
            <person name="Debuchy R."/>
            <person name="Gladieux P."/>
            <person name="Hiltunen Thoren M."/>
            <person name="Johannesson H."/>
        </authorList>
    </citation>
    <scope>NUCLEOTIDE SEQUENCE</scope>
    <source>
        <strain evidence="2">CBS 118394</strain>
    </source>
</reference>
<feature type="region of interest" description="Disordered" evidence="1">
    <location>
        <begin position="53"/>
        <end position="85"/>
    </location>
</feature>
<dbReference type="AlphaFoldDB" id="A0AAE0HSV3"/>
<reference evidence="2" key="2">
    <citation type="submission" date="2023-06" db="EMBL/GenBank/DDBJ databases">
        <authorList>
            <consortium name="Lawrence Berkeley National Laboratory"/>
            <person name="Haridas S."/>
            <person name="Hensen N."/>
            <person name="Bonometti L."/>
            <person name="Westerberg I."/>
            <person name="Brannstrom I.O."/>
            <person name="Guillou S."/>
            <person name="Cros-Aarteil S."/>
            <person name="Calhoun S."/>
            <person name="Kuo A."/>
            <person name="Mondo S."/>
            <person name="Pangilinan J."/>
            <person name="Riley R."/>
            <person name="Labutti K."/>
            <person name="Andreopoulos B."/>
            <person name="Lipzen A."/>
            <person name="Chen C."/>
            <person name="Yanf M."/>
            <person name="Daum C."/>
            <person name="Ng V."/>
            <person name="Clum A."/>
            <person name="Steindorff A."/>
            <person name="Ohm R."/>
            <person name="Martin F."/>
            <person name="Silar P."/>
            <person name="Natvig D."/>
            <person name="Lalanne C."/>
            <person name="Gautier V."/>
            <person name="Ament-Velasquez S.L."/>
            <person name="Kruys A."/>
            <person name="Hutchinson M.I."/>
            <person name="Powell A.J."/>
            <person name="Barry K."/>
            <person name="Miller A.N."/>
            <person name="Grigoriev I.V."/>
            <person name="Debuchy R."/>
            <person name="Gladieux P."/>
            <person name="Thoren M.H."/>
            <person name="Johannesson H."/>
        </authorList>
    </citation>
    <scope>NUCLEOTIDE SEQUENCE</scope>
    <source>
        <strain evidence="2">CBS 118394</strain>
    </source>
</reference>
<gene>
    <name evidence="2" type="ORF">B0H66DRAFT_396079</name>
</gene>